<sequence length="52" mass="5663">MKIALDEAEKMETTLPSTHLAAQLYEKLAGQGSEDDGTQALIKLWWGNGTNS</sequence>
<keyword evidence="1" id="KW-0560">Oxidoreductase</keyword>
<reference evidence="1 2" key="1">
    <citation type="submission" date="2014-08" db="EMBL/GenBank/DDBJ databases">
        <title>Genome sequence of Tetragenococcus muriaticus.</title>
        <authorList>
            <person name="Chuea-nongthon C."/>
            <person name="Rodtong S."/>
            <person name="Yongsawatdigul J."/>
            <person name="Steele J.L."/>
            <person name="Liu X.-y."/>
            <person name="Speers J."/>
            <person name="Glasner J.D."/>
            <person name="Neeno-Eckwall E.C."/>
        </authorList>
    </citation>
    <scope>NUCLEOTIDE SEQUENCE [LARGE SCALE GENOMIC DNA]</scope>
    <source>
        <strain evidence="1 2">3MR10-3</strain>
    </source>
</reference>
<gene>
    <name evidence="1" type="ORF">TMU3MR103_1653</name>
</gene>
<dbReference type="SUPFAM" id="SSF48179">
    <property type="entry name" value="6-phosphogluconate dehydrogenase C-terminal domain-like"/>
    <property type="match status" value="1"/>
</dbReference>
<dbReference type="AlphaFoldDB" id="A0A091BX46"/>
<accession>A0A091BX46</accession>
<dbReference type="InterPro" id="IPR008927">
    <property type="entry name" value="6-PGluconate_DH-like_C_sf"/>
</dbReference>
<keyword evidence="2" id="KW-1185">Reference proteome</keyword>
<dbReference type="EC" id="1.1.1.60" evidence="1"/>
<organism evidence="1 2">
    <name type="scientific">Tetragenococcus muriaticus 3MR10-3</name>
    <dbReference type="NCBI Taxonomy" id="1302648"/>
    <lineage>
        <taxon>Bacteria</taxon>
        <taxon>Bacillati</taxon>
        <taxon>Bacillota</taxon>
        <taxon>Bacilli</taxon>
        <taxon>Lactobacillales</taxon>
        <taxon>Enterococcaceae</taxon>
        <taxon>Tetragenococcus</taxon>
    </lineage>
</organism>
<name>A0A091BX46_9ENTE</name>
<evidence type="ECO:0000313" key="2">
    <source>
        <dbReference type="Proteomes" id="UP000029381"/>
    </source>
</evidence>
<dbReference type="PATRIC" id="fig|1302648.3.peg.1615"/>
<dbReference type="Proteomes" id="UP000029381">
    <property type="component" value="Unassembled WGS sequence"/>
</dbReference>
<protein>
    <submittedName>
        <fullName evidence="1">2-hydroxy-3-oxopropionate reductase</fullName>
        <ecNumber evidence="1">1.1.1.60</ecNumber>
    </submittedName>
</protein>
<comment type="caution">
    <text evidence="1">The sequence shown here is derived from an EMBL/GenBank/DDBJ whole genome shotgun (WGS) entry which is preliminary data.</text>
</comment>
<proteinExistence type="predicted"/>
<dbReference type="GO" id="GO:0008679">
    <property type="term" value="F:2-hydroxy-3-oxopropionate reductase activity"/>
    <property type="evidence" value="ECO:0007669"/>
    <property type="project" value="UniProtKB-EC"/>
</dbReference>
<dbReference type="Gene3D" id="1.10.1040.10">
    <property type="entry name" value="N-(1-d-carboxylethyl)-l-norvaline Dehydrogenase, domain 2"/>
    <property type="match status" value="1"/>
</dbReference>
<evidence type="ECO:0000313" key="1">
    <source>
        <dbReference type="EMBL" id="KFN90206.1"/>
    </source>
</evidence>
<dbReference type="InterPro" id="IPR013328">
    <property type="entry name" value="6PGD_dom2"/>
</dbReference>
<dbReference type="EMBL" id="JPVT01000173">
    <property type="protein sequence ID" value="KFN90206.1"/>
    <property type="molecule type" value="Genomic_DNA"/>
</dbReference>